<feature type="transmembrane region" description="Helical" evidence="2">
    <location>
        <begin position="78"/>
        <end position="95"/>
    </location>
</feature>
<dbReference type="EMBL" id="SNYL01000008">
    <property type="protein sequence ID" value="TDQ43060.1"/>
    <property type="molecule type" value="Genomic_DNA"/>
</dbReference>
<feature type="region of interest" description="Disordered" evidence="1">
    <location>
        <begin position="214"/>
        <end position="242"/>
    </location>
</feature>
<dbReference type="RefSeq" id="WP_133597383.1">
    <property type="nucleotide sequence ID" value="NZ_SNYL01000008.1"/>
</dbReference>
<proteinExistence type="predicted"/>
<sequence>MPLAPTAHASTFDRPDAAATGWRQRWQCWWLQRLPRSDQTTLTHRNLYILPTRPGWMLALTLVLLLVASINYQLNLGHLLTFLIAGSAAVGMHVTHRNLRGLALSLHPPEAVFAGQPAPVDITLHNPSRRHRHGVGLRWIDDPPTLDALTWVDVAPQSSVTVRLARPTQRRGRLALPPILVETRFPLGTFRVWHWWRPASELWVYPAPEAPAPPLPVGRHADDGPAAPAPSPRSSDEVDGVRPYRRGDPLKWVAWKKVARYPDGDDSQWVSRDFSHPPTAELWLDAGQCGLHDEEGRRCRLCAWVLQAQAQGMDYGLRLNGTQIAPSNGAVHRRRCLEALACE</sequence>
<organism evidence="3 4">
    <name type="scientific">Tepidicella xavieri</name>
    <dbReference type="NCBI Taxonomy" id="360241"/>
    <lineage>
        <taxon>Bacteria</taxon>
        <taxon>Pseudomonadati</taxon>
        <taxon>Pseudomonadota</taxon>
        <taxon>Betaproteobacteria</taxon>
        <taxon>Burkholderiales</taxon>
        <taxon>Tepidicella</taxon>
    </lineage>
</organism>
<reference evidence="3 4" key="1">
    <citation type="submission" date="2019-03" db="EMBL/GenBank/DDBJ databases">
        <title>Genomic Encyclopedia of Type Strains, Phase IV (KMG-IV): sequencing the most valuable type-strain genomes for metagenomic binning, comparative biology and taxonomic classification.</title>
        <authorList>
            <person name="Goeker M."/>
        </authorList>
    </citation>
    <scope>NUCLEOTIDE SEQUENCE [LARGE SCALE GENOMIC DNA]</scope>
    <source>
        <strain evidence="3 4">DSM 19605</strain>
    </source>
</reference>
<name>A0A4R6U8Y9_9BURK</name>
<comment type="caution">
    <text evidence="3">The sequence shown here is derived from an EMBL/GenBank/DDBJ whole genome shotgun (WGS) entry which is preliminary data.</text>
</comment>
<dbReference type="PANTHER" id="PTHR34351">
    <property type="entry name" value="SLR1927 PROTEIN-RELATED"/>
    <property type="match status" value="1"/>
</dbReference>
<dbReference type="AlphaFoldDB" id="A0A4R6U8Y9"/>
<dbReference type="OrthoDB" id="5298497at2"/>
<feature type="transmembrane region" description="Helical" evidence="2">
    <location>
        <begin position="55"/>
        <end position="72"/>
    </location>
</feature>
<evidence type="ECO:0000256" key="2">
    <source>
        <dbReference type="SAM" id="Phobius"/>
    </source>
</evidence>
<evidence type="ECO:0000313" key="3">
    <source>
        <dbReference type="EMBL" id="TDQ43060.1"/>
    </source>
</evidence>
<gene>
    <name evidence="3" type="ORF">DFR43_1082</name>
</gene>
<keyword evidence="2" id="KW-0812">Transmembrane</keyword>
<protein>
    <submittedName>
        <fullName evidence="3">Uncharacterized protein (DUF58 family)</fullName>
    </submittedName>
</protein>
<keyword evidence="2" id="KW-0472">Membrane</keyword>
<keyword evidence="4" id="KW-1185">Reference proteome</keyword>
<dbReference type="Proteomes" id="UP000295510">
    <property type="component" value="Unassembled WGS sequence"/>
</dbReference>
<keyword evidence="2" id="KW-1133">Transmembrane helix</keyword>
<evidence type="ECO:0000313" key="4">
    <source>
        <dbReference type="Proteomes" id="UP000295510"/>
    </source>
</evidence>
<accession>A0A4R6U8Y9</accession>
<evidence type="ECO:0000256" key="1">
    <source>
        <dbReference type="SAM" id="MobiDB-lite"/>
    </source>
</evidence>
<dbReference type="PANTHER" id="PTHR34351:SF1">
    <property type="entry name" value="SLR1927 PROTEIN"/>
    <property type="match status" value="1"/>
</dbReference>